<organism evidence="2 3">
    <name type="scientific">Elongatibacter sediminis</name>
    <dbReference type="NCBI Taxonomy" id="3119006"/>
    <lineage>
        <taxon>Bacteria</taxon>
        <taxon>Pseudomonadati</taxon>
        <taxon>Pseudomonadota</taxon>
        <taxon>Gammaproteobacteria</taxon>
        <taxon>Chromatiales</taxon>
        <taxon>Wenzhouxiangellaceae</taxon>
        <taxon>Elongatibacter</taxon>
    </lineage>
</organism>
<reference evidence="2 3" key="1">
    <citation type="submission" date="2024-02" db="EMBL/GenBank/DDBJ databases">
        <title>A novel Wenzhouxiangellaceae bacterium, isolated from coastal sediments.</title>
        <authorList>
            <person name="Du Z.-J."/>
            <person name="Ye Y.-Q."/>
            <person name="Zhang X.-Y."/>
        </authorList>
    </citation>
    <scope>NUCLEOTIDE SEQUENCE [LARGE SCALE GENOMIC DNA]</scope>
    <source>
        <strain evidence="2 3">CH-27</strain>
    </source>
</reference>
<dbReference type="EMBL" id="JAZHOG010000011">
    <property type="protein sequence ID" value="MEJ8569057.1"/>
    <property type="molecule type" value="Genomic_DNA"/>
</dbReference>
<name>A0AAW9RAK9_9GAMM</name>
<keyword evidence="1" id="KW-0472">Membrane</keyword>
<evidence type="ECO:0000256" key="1">
    <source>
        <dbReference type="SAM" id="Phobius"/>
    </source>
</evidence>
<comment type="caution">
    <text evidence="2">The sequence shown here is derived from an EMBL/GenBank/DDBJ whole genome shotgun (WGS) entry which is preliminary data.</text>
</comment>
<dbReference type="Proteomes" id="UP001359886">
    <property type="component" value="Unassembled WGS sequence"/>
</dbReference>
<feature type="transmembrane region" description="Helical" evidence="1">
    <location>
        <begin position="29"/>
        <end position="48"/>
    </location>
</feature>
<proteinExistence type="predicted"/>
<keyword evidence="1" id="KW-1133">Transmembrane helix</keyword>
<evidence type="ECO:0000313" key="3">
    <source>
        <dbReference type="Proteomes" id="UP001359886"/>
    </source>
</evidence>
<gene>
    <name evidence="2" type="ORF">V3330_15605</name>
</gene>
<feature type="transmembrane region" description="Helical" evidence="1">
    <location>
        <begin position="60"/>
        <end position="84"/>
    </location>
</feature>
<keyword evidence="1" id="KW-0812">Transmembrane</keyword>
<accession>A0AAW9RAK9</accession>
<evidence type="ECO:0000313" key="2">
    <source>
        <dbReference type="EMBL" id="MEJ8569057.1"/>
    </source>
</evidence>
<feature type="transmembrane region" description="Helical" evidence="1">
    <location>
        <begin position="6"/>
        <end position="22"/>
    </location>
</feature>
<dbReference type="RefSeq" id="WP_354696381.1">
    <property type="nucleotide sequence ID" value="NZ_JAZHOG010000011.1"/>
</dbReference>
<protein>
    <submittedName>
        <fullName evidence="2">Uncharacterized protein</fullName>
    </submittedName>
</protein>
<sequence>MITGLILLPVLAVLVWLYWCLLPERRWKMSDSIALAAVLVASLMFIGWMEGKEIPGAGPIWSFVVAATGAYFIIAIGLSVALYLRRRH</sequence>
<dbReference type="AlphaFoldDB" id="A0AAW9RAK9"/>
<keyword evidence="3" id="KW-1185">Reference proteome</keyword>